<gene>
    <name evidence="2" type="ORF">ACEZDB_34190</name>
</gene>
<dbReference type="Proteomes" id="UP001592530">
    <property type="component" value="Unassembled WGS sequence"/>
</dbReference>
<name>A0ABV6XCK5_9ACTN</name>
<organism evidence="2 3">
    <name type="scientific">Streptacidiphilus alkalitolerans</name>
    <dbReference type="NCBI Taxonomy" id="3342712"/>
    <lineage>
        <taxon>Bacteria</taxon>
        <taxon>Bacillati</taxon>
        <taxon>Actinomycetota</taxon>
        <taxon>Actinomycetes</taxon>
        <taxon>Kitasatosporales</taxon>
        <taxon>Streptomycetaceae</taxon>
        <taxon>Streptacidiphilus</taxon>
    </lineage>
</organism>
<reference evidence="2 3" key="1">
    <citation type="submission" date="2024-09" db="EMBL/GenBank/DDBJ databases">
        <authorList>
            <person name="Lee S.D."/>
        </authorList>
    </citation>
    <scope>NUCLEOTIDE SEQUENCE [LARGE SCALE GENOMIC DNA]</scope>
    <source>
        <strain evidence="2 3">N1-3</strain>
    </source>
</reference>
<dbReference type="RefSeq" id="WP_380559041.1">
    <property type="nucleotide sequence ID" value="NZ_JBHEZY010000021.1"/>
</dbReference>
<keyword evidence="1" id="KW-1133">Transmembrane helix</keyword>
<dbReference type="EMBL" id="JBHEZY010000021">
    <property type="protein sequence ID" value="MFC1435697.1"/>
    <property type="molecule type" value="Genomic_DNA"/>
</dbReference>
<feature type="transmembrane region" description="Helical" evidence="1">
    <location>
        <begin position="6"/>
        <end position="25"/>
    </location>
</feature>
<keyword evidence="1" id="KW-0472">Membrane</keyword>
<comment type="caution">
    <text evidence="2">The sequence shown here is derived from an EMBL/GenBank/DDBJ whole genome shotgun (WGS) entry which is preliminary data.</text>
</comment>
<evidence type="ECO:0000256" key="1">
    <source>
        <dbReference type="SAM" id="Phobius"/>
    </source>
</evidence>
<evidence type="ECO:0000313" key="3">
    <source>
        <dbReference type="Proteomes" id="UP001592530"/>
    </source>
</evidence>
<evidence type="ECO:0000313" key="2">
    <source>
        <dbReference type="EMBL" id="MFC1435697.1"/>
    </source>
</evidence>
<protein>
    <submittedName>
        <fullName evidence="2">Uncharacterized protein</fullName>
    </submittedName>
</protein>
<keyword evidence="1" id="KW-0812">Transmembrane</keyword>
<sequence length="153" mass="16589">MEDAIADVLTASICAAGLVAMAISLRNGARRRRAALAAQWEHLVRMRADPRSRGAELVQVVRVYQRAARGSKALVAWATGGAQQDAWFWFWAVPVGAHVLVRSTTGYGPHNRNPSVLYVRQEDVLAWAPAGAMTAWQAASGKGRRRRGGAART</sequence>
<proteinExistence type="predicted"/>
<accession>A0ABV6XCK5</accession>